<keyword evidence="8" id="KW-0479">Metal-binding</keyword>
<evidence type="ECO:0000256" key="4">
    <source>
        <dbReference type="ARBA" id="ARBA00004305"/>
    </source>
</evidence>
<evidence type="ECO:0000256" key="11">
    <source>
        <dbReference type="ARBA" id="ARBA00022840"/>
    </source>
</evidence>
<dbReference type="GO" id="GO:0006241">
    <property type="term" value="P:CTP biosynthetic process"/>
    <property type="evidence" value="ECO:0007669"/>
    <property type="project" value="InterPro"/>
</dbReference>
<keyword evidence="13" id="KW-0546">Nucleotide metabolism</keyword>
<feature type="domain" description="Nucleoside diphosphate kinase-like" evidence="20">
    <location>
        <begin position="14"/>
        <end position="101"/>
    </location>
</feature>
<dbReference type="EMBL" id="CYRY02025433">
    <property type="protein sequence ID" value="VCW98397.1"/>
    <property type="molecule type" value="Genomic_DNA"/>
</dbReference>
<dbReference type="AlphaFoldDB" id="A0A9X9LX08"/>
<name>A0A9X9LX08_GULGU</name>
<comment type="caution">
    <text evidence="21">The sequence shown here is derived from an EMBL/GenBank/DDBJ whole genome shotgun (WGS) entry which is preliminary data.</text>
</comment>
<feature type="non-terminal residue" evidence="21">
    <location>
        <position position="1"/>
    </location>
</feature>
<gene>
    <name evidence="21" type="ORF">BN2614_LOCUS5</name>
</gene>
<keyword evidence="22" id="KW-1185">Reference proteome</keyword>
<proteinExistence type="inferred from homology"/>
<dbReference type="SMART" id="SM00562">
    <property type="entry name" value="NDK"/>
    <property type="match status" value="1"/>
</dbReference>
<dbReference type="GO" id="GO:0046872">
    <property type="term" value="F:metal ion binding"/>
    <property type="evidence" value="ECO:0007669"/>
    <property type="project" value="UniProtKB-KW"/>
</dbReference>
<dbReference type="PROSITE" id="PS51374">
    <property type="entry name" value="NDPK_LIKE"/>
    <property type="match status" value="1"/>
</dbReference>
<evidence type="ECO:0000313" key="22">
    <source>
        <dbReference type="Proteomes" id="UP000269945"/>
    </source>
</evidence>
<accession>A0A9X9LX08</accession>
<evidence type="ECO:0000256" key="7">
    <source>
        <dbReference type="ARBA" id="ARBA00022679"/>
    </source>
</evidence>
<comment type="similarity">
    <text evidence="5 18 19">Belongs to the NDK family.</text>
</comment>
<evidence type="ECO:0000256" key="3">
    <source>
        <dbReference type="ARBA" id="ARBA00001946"/>
    </source>
</evidence>
<evidence type="ECO:0000256" key="6">
    <source>
        <dbReference type="ARBA" id="ARBA00012966"/>
    </source>
</evidence>
<dbReference type="GO" id="GO:0006228">
    <property type="term" value="P:UTP biosynthetic process"/>
    <property type="evidence" value="ECO:0007669"/>
    <property type="project" value="InterPro"/>
</dbReference>
<evidence type="ECO:0000313" key="21">
    <source>
        <dbReference type="EMBL" id="VCW98397.1"/>
    </source>
</evidence>
<keyword evidence="12" id="KW-0460">Magnesium</keyword>
<dbReference type="Proteomes" id="UP000269945">
    <property type="component" value="Unassembled WGS sequence"/>
</dbReference>
<evidence type="ECO:0000256" key="13">
    <source>
        <dbReference type="ARBA" id="ARBA00023080"/>
    </source>
</evidence>
<keyword evidence="11" id="KW-0067">ATP-binding</keyword>
<evidence type="ECO:0000256" key="8">
    <source>
        <dbReference type="ARBA" id="ARBA00022723"/>
    </source>
</evidence>
<protein>
    <recommendedName>
        <fullName evidence="16">Nucleoside diphosphate kinase, mitochondrial</fullName>
        <ecNumber evidence="6">2.7.4.6</ecNumber>
    </recommendedName>
    <alternativeName>
        <fullName evidence="17">Nucleoside diphosphate kinase D</fullName>
    </alternativeName>
</protein>
<evidence type="ECO:0000256" key="19">
    <source>
        <dbReference type="RuleBase" id="RU004011"/>
    </source>
</evidence>
<evidence type="ECO:0000256" key="1">
    <source>
        <dbReference type="ARBA" id="ARBA00000082"/>
    </source>
</evidence>
<organism evidence="21 22">
    <name type="scientific">Gulo gulo</name>
    <name type="common">Wolverine</name>
    <name type="synonym">Gluton</name>
    <dbReference type="NCBI Taxonomy" id="48420"/>
    <lineage>
        <taxon>Eukaryota</taxon>
        <taxon>Metazoa</taxon>
        <taxon>Chordata</taxon>
        <taxon>Craniata</taxon>
        <taxon>Vertebrata</taxon>
        <taxon>Euteleostomi</taxon>
        <taxon>Mammalia</taxon>
        <taxon>Eutheria</taxon>
        <taxon>Laurasiatheria</taxon>
        <taxon>Carnivora</taxon>
        <taxon>Caniformia</taxon>
        <taxon>Musteloidea</taxon>
        <taxon>Mustelidae</taxon>
        <taxon>Guloninae</taxon>
        <taxon>Gulo</taxon>
    </lineage>
</organism>
<keyword evidence="7" id="KW-0808">Transferase</keyword>
<evidence type="ECO:0000259" key="20">
    <source>
        <dbReference type="SMART" id="SM00562"/>
    </source>
</evidence>
<dbReference type="PRINTS" id="PR01243">
    <property type="entry name" value="NUCDPKINASE"/>
</dbReference>
<comment type="caution">
    <text evidence="18">Lacks conserved residue(s) required for the propagation of feature annotation.</text>
</comment>
<keyword evidence="9" id="KW-0547">Nucleotide-binding</keyword>
<comment type="catalytic activity">
    <reaction evidence="1">
        <text>a 2'-deoxyribonucleoside 5'-diphosphate + ATP = a 2'-deoxyribonucleoside 5'-triphosphate + ADP</text>
        <dbReference type="Rhea" id="RHEA:44640"/>
        <dbReference type="ChEBI" id="CHEBI:30616"/>
        <dbReference type="ChEBI" id="CHEBI:61560"/>
        <dbReference type="ChEBI" id="CHEBI:73316"/>
        <dbReference type="ChEBI" id="CHEBI:456216"/>
        <dbReference type="EC" id="2.7.4.6"/>
    </reaction>
</comment>
<evidence type="ECO:0000256" key="17">
    <source>
        <dbReference type="ARBA" id="ARBA00078880"/>
    </source>
</evidence>
<evidence type="ECO:0000256" key="9">
    <source>
        <dbReference type="ARBA" id="ARBA00022741"/>
    </source>
</evidence>
<dbReference type="InterPro" id="IPR036850">
    <property type="entry name" value="NDK-like_dom_sf"/>
</dbReference>
<comment type="subunit">
    <text evidence="15">Homohexamer. Interacts with OPA1. Interacts with CAPN8.</text>
</comment>
<evidence type="ECO:0000256" key="16">
    <source>
        <dbReference type="ARBA" id="ARBA00068134"/>
    </source>
</evidence>
<dbReference type="PANTHER" id="PTHR11349">
    <property type="entry name" value="NUCLEOSIDE DIPHOSPHATE KINASE"/>
    <property type="match status" value="1"/>
</dbReference>
<keyword evidence="10" id="KW-0418">Kinase</keyword>
<evidence type="ECO:0000256" key="10">
    <source>
        <dbReference type="ARBA" id="ARBA00022777"/>
    </source>
</evidence>
<sequence length="101" mass="11082">CRHQSPCQALPGPAEEALLPGPHHLHELWPVAAMVWEGPSVVYSSRAMLGLGHTDSAEAVPGTIRRDFSIHISKKLICASDSMEGAQRKIQPWFWGSELVD</sequence>
<comment type="catalytic activity">
    <reaction evidence="2">
        <text>a ribonucleoside 5'-diphosphate + ATP = a ribonucleoside 5'-triphosphate + ADP</text>
        <dbReference type="Rhea" id="RHEA:18113"/>
        <dbReference type="ChEBI" id="CHEBI:30616"/>
        <dbReference type="ChEBI" id="CHEBI:57930"/>
        <dbReference type="ChEBI" id="CHEBI:61557"/>
        <dbReference type="ChEBI" id="CHEBI:456216"/>
        <dbReference type="EC" id="2.7.4.6"/>
    </reaction>
</comment>
<evidence type="ECO:0000256" key="18">
    <source>
        <dbReference type="PROSITE-ProRule" id="PRU00706"/>
    </source>
</evidence>
<reference evidence="21 22" key="1">
    <citation type="submission" date="2018-10" db="EMBL/GenBank/DDBJ databases">
        <authorList>
            <person name="Ekblom R."/>
            <person name="Jareborg N."/>
        </authorList>
    </citation>
    <scope>NUCLEOTIDE SEQUENCE [LARGE SCALE GENOMIC DNA]</scope>
    <source>
        <tissue evidence="21">Muscle</tissue>
    </source>
</reference>
<dbReference type="GO" id="GO:0005758">
    <property type="term" value="C:mitochondrial intermembrane space"/>
    <property type="evidence" value="ECO:0007669"/>
    <property type="project" value="UniProtKB-SubCell"/>
</dbReference>
<evidence type="ECO:0000256" key="2">
    <source>
        <dbReference type="ARBA" id="ARBA00000937"/>
    </source>
</evidence>
<dbReference type="FunFam" id="3.30.70.141:FF:000017">
    <property type="entry name" value="Nucleoside diphosphate kinase"/>
    <property type="match status" value="1"/>
</dbReference>
<evidence type="ECO:0000256" key="12">
    <source>
        <dbReference type="ARBA" id="ARBA00022842"/>
    </source>
</evidence>
<evidence type="ECO:0000256" key="14">
    <source>
        <dbReference type="ARBA" id="ARBA00060410"/>
    </source>
</evidence>
<dbReference type="GO" id="GO:0004550">
    <property type="term" value="F:nucleoside diphosphate kinase activity"/>
    <property type="evidence" value="ECO:0007669"/>
    <property type="project" value="UniProtKB-EC"/>
</dbReference>
<comment type="cofactor">
    <cofactor evidence="3">
        <name>Mg(2+)</name>
        <dbReference type="ChEBI" id="CHEBI:18420"/>
    </cofactor>
</comment>
<dbReference type="SUPFAM" id="SSF54919">
    <property type="entry name" value="Nucleoside diphosphate kinase, NDK"/>
    <property type="match status" value="1"/>
</dbReference>
<dbReference type="GO" id="GO:0005524">
    <property type="term" value="F:ATP binding"/>
    <property type="evidence" value="ECO:0007669"/>
    <property type="project" value="UniProtKB-KW"/>
</dbReference>
<dbReference type="InterPro" id="IPR034907">
    <property type="entry name" value="NDK-like_dom"/>
</dbReference>
<dbReference type="Gene3D" id="3.30.70.141">
    <property type="entry name" value="Nucleoside diphosphate kinase-like domain"/>
    <property type="match status" value="1"/>
</dbReference>
<dbReference type="GO" id="GO:0005759">
    <property type="term" value="C:mitochondrial matrix"/>
    <property type="evidence" value="ECO:0007669"/>
    <property type="project" value="UniProtKB-SubCell"/>
</dbReference>
<evidence type="ECO:0000256" key="15">
    <source>
        <dbReference type="ARBA" id="ARBA00062505"/>
    </source>
</evidence>
<dbReference type="InterPro" id="IPR001564">
    <property type="entry name" value="Nucleoside_diP_kinase"/>
</dbReference>
<dbReference type="EC" id="2.7.4.6" evidence="6"/>
<comment type="subcellular location">
    <subcellularLocation>
        <location evidence="14">Mitochondrion intermembrane space</location>
        <topology evidence="14">Peripheral membrane protein</topology>
    </subcellularLocation>
    <subcellularLocation>
        <location evidence="4">Mitochondrion matrix</location>
    </subcellularLocation>
</comment>
<dbReference type="Pfam" id="PF00334">
    <property type="entry name" value="NDK"/>
    <property type="match status" value="1"/>
</dbReference>
<dbReference type="GO" id="GO:0006183">
    <property type="term" value="P:GTP biosynthetic process"/>
    <property type="evidence" value="ECO:0007669"/>
    <property type="project" value="InterPro"/>
</dbReference>
<evidence type="ECO:0000256" key="5">
    <source>
        <dbReference type="ARBA" id="ARBA00008142"/>
    </source>
</evidence>